<evidence type="ECO:0000256" key="6">
    <source>
        <dbReference type="ARBA" id="ARBA00023136"/>
    </source>
</evidence>
<gene>
    <name evidence="11" type="ORF">DICVIV_05999</name>
</gene>
<dbReference type="GO" id="GO:0015271">
    <property type="term" value="F:outward rectifier potassium channel activity"/>
    <property type="evidence" value="ECO:0007669"/>
    <property type="project" value="TreeGrafter"/>
</dbReference>
<sequence>MNLLYAGFPQFCLVCLLIAHLLVGAVIFQSIDSELANISLFDIILFEFGTLTTIGYGDIRPTSDLSRMFCILYSILGIPLVLLTVANFSKFVAKGFWYLMFLCKLPAARSKISSDANMPLSVIILLFACTFYLGSIFVDHTGVRYSVDDLYFGFISFTTVGFGDKLPVADSFSKLCITLLYLTWGIILTTSLFSVLNQYLKKVHHLGRRFTGARDVSVWMGGQCITVSELLQVVANEFEASPREVRFMLQYLDEIISNVSTEKKERVPLVTNIEDFDVYD</sequence>
<keyword evidence="12" id="KW-1185">Reference proteome</keyword>
<evidence type="ECO:0000256" key="2">
    <source>
        <dbReference type="ARBA" id="ARBA00022448"/>
    </source>
</evidence>
<dbReference type="OrthoDB" id="297496at2759"/>
<keyword evidence="5 8" id="KW-0406">Ion transport</keyword>
<dbReference type="SUPFAM" id="SSF81324">
    <property type="entry name" value="Voltage-gated potassium channels"/>
    <property type="match status" value="2"/>
</dbReference>
<comment type="similarity">
    <text evidence="8">Belongs to the two pore domain potassium channel (TC 1.A.1.8) family.</text>
</comment>
<accession>A0A0D8XVT6</accession>
<dbReference type="Gene3D" id="1.10.287.70">
    <property type="match status" value="1"/>
</dbReference>
<reference evidence="11 12" key="1">
    <citation type="submission" date="2013-11" db="EMBL/GenBank/DDBJ databases">
        <title>Draft genome of the bovine lungworm Dictyocaulus viviparus.</title>
        <authorList>
            <person name="Mitreva M."/>
        </authorList>
    </citation>
    <scope>NUCLEOTIDE SEQUENCE [LARGE SCALE GENOMIC DNA]</scope>
    <source>
        <strain evidence="11 12">HannoverDv2000</strain>
    </source>
</reference>
<keyword evidence="7 8" id="KW-0407">Ion channel</keyword>
<dbReference type="Pfam" id="PF07885">
    <property type="entry name" value="Ion_trans_2"/>
    <property type="match status" value="2"/>
</dbReference>
<proteinExistence type="inferred from homology"/>
<keyword evidence="3 8" id="KW-0812">Transmembrane</keyword>
<feature type="transmembrane region" description="Helical" evidence="9">
    <location>
        <begin position="40"/>
        <end position="59"/>
    </location>
</feature>
<protein>
    <submittedName>
        <fullName evidence="11">Ion channel</fullName>
    </submittedName>
</protein>
<dbReference type="PANTHER" id="PTHR11003">
    <property type="entry name" value="POTASSIUM CHANNEL, SUBFAMILY K"/>
    <property type="match status" value="1"/>
</dbReference>
<dbReference type="PRINTS" id="PR01333">
    <property type="entry name" value="2POREKCHANEL"/>
</dbReference>
<dbReference type="PANTHER" id="PTHR11003:SF341">
    <property type="entry name" value="POTASSIUM CHANNEL DOMAIN-CONTAINING PROTEIN"/>
    <property type="match status" value="1"/>
</dbReference>
<feature type="transmembrane region" description="Helical" evidence="9">
    <location>
        <begin position="6"/>
        <end position="28"/>
    </location>
</feature>
<dbReference type="AlphaFoldDB" id="A0A0D8XVT6"/>
<dbReference type="GO" id="GO:0005886">
    <property type="term" value="C:plasma membrane"/>
    <property type="evidence" value="ECO:0007669"/>
    <property type="project" value="TreeGrafter"/>
</dbReference>
<evidence type="ECO:0000259" key="10">
    <source>
        <dbReference type="Pfam" id="PF07885"/>
    </source>
</evidence>
<dbReference type="InterPro" id="IPR003280">
    <property type="entry name" value="2pore_dom_K_chnl"/>
</dbReference>
<evidence type="ECO:0000313" key="11">
    <source>
        <dbReference type="EMBL" id="KJH47932.1"/>
    </source>
</evidence>
<organism evidence="11 12">
    <name type="scientific">Dictyocaulus viviparus</name>
    <name type="common">Bovine lungworm</name>
    <dbReference type="NCBI Taxonomy" id="29172"/>
    <lineage>
        <taxon>Eukaryota</taxon>
        <taxon>Metazoa</taxon>
        <taxon>Ecdysozoa</taxon>
        <taxon>Nematoda</taxon>
        <taxon>Chromadorea</taxon>
        <taxon>Rhabditida</taxon>
        <taxon>Rhabditina</taxon>
        <taxon>Rhabditomorpha</taxon>
        <taxon>Strongyloidea</taxon>
        <taxon>Metastrongylidae</taxon>
        <taxon>Dictyocaulus</taxon>
    </lineage>
</organism>
<comment type="subcellular location">
    <subcellularLocation>
        <location evidence="1">Membrane</location>
        <topology evidence="1">Multi-pass membrane protein</topology>
    </subcellularLocation>
</comment>
<dbReference type="EMBL" id="KN716288">
    <property type="protein sequence ID" value="KJH47932.1"/>
    <property type="molecule type" value="Genomic_DNA"/>
</dbReference>
<evidence type="ECO:0000256" key="9">
    <source>
        <dbReference type="SAM" id="Phobius"/>
    </source>
</evidence>
<name>A0A0D8XVT6_DICVI</name>
<feature type="domain" description="Potassium channel" evidence="10">
    <location>
        <begin position="17"/>
        <end position="93"/>
    </location>
</feature>
<evidence type="ECO:0000313" key="12">
    <source>
        <dbReference type="Proteomes" id="UP000053766"/>
    </source>
</evidence>
<dbReference type="GO" id="GO:0022841">
    <property type="term" value="F:potassium ion leak channel activity"/>
    <property type="evidence" value="ECO:0007669"/>
    <property type="project" value="TreeGrafter"/>
</dbReference>
<dbReference type="InterPro" id="IPR013099">
    <property type="entry name" value="K_chnl_dom"/>
</dbReference>
<dbReference type="STRING" id="29172.A0A0D8XVT6"/>
<feature type="transmembrane region" description="Helical" evidence="9">
    <location>
        <begin position="181"/>
        <end position="200"/>
    </location>
</feature>
<dbReference type="GO" id="GO:0030322">
    <property type="term" value="P:stabilization of membrane potential"/>
    <property type="evidence" value="ECO:0007669"/>
    <property type="project" value="TreeGrafter"/>
</dbReference>
<evidence type="ECO:0000256" key="7">
    <source>
        <dbReference type="ARBA" id="ARBA00023303"/>
    </source>
</evidence>
<reference evidence="12" key="2">
    <citation type="journal article" date="2016" name="Sci. Rep.">
        <title>Dictyocaulus viviparus genome, variome and transcriptome elucidate lungworm biology and support future intervention.</title>
        <authorList>
            <person name="McNulty S.N."/>
            <person name="Strube C."/>
            <person name="Rosa B.A."/>
            <person name="Martin J.C."/>
            <person name="Tyagi R."/>
            <person name="Choi Y.J."/>
            <person name="Wang Q."/>
            <person name="Hallsworth Pepin K."/>
            <person name="Zhang X."/>
            <person name="Ozersky P."/>
            <person name="Wilson R.K."/>
            <person name="Sternberg P.W."/>
            <person name="Gasser R.B."/>
            <person name="Mitreva M."/>
        </authorList>
    </citation>
    <scope>NUCLEOTIDE SEQUENCE [LARGE SCALE GENOMIC DNA]</scope>
    <source>
        <strain evidence="12">HannoverDv2000</strain>
    </source>
</reference>
<evidence type="ECO:0000256" key="8">
    <source>
        <dbReference type="RuleBase" id="RU003857"/>
    </source>
</evidence>
<evidence type="ECO:0000256" key="3">
    <source>
        <dbReference type="ARBA" id="ARBA00022692"/>
    </source>
</evidence>
<keyword evidence="4 9" id="KW-1133">Transmembrane helix</keyword>
<feature type="transmembrane region" description="Helical" evidence="9">
    <location>
        <begin position="118"/>
        <end position="138"/>
    </location>
</feature>
<feature type="domain" description="Potassium channel" evidence="10">
    <location>
        <begin position="145"/>
        <end position="201"/>
    </location>
</feature>
<evidence type="ECO:0000256" key="5">
    <source>
        <dbReference type="ARBA" id="ARBA00023065"/>
    </source>
</evidence>
<evidence type="ECO:0000256" key="1">
    <source>
        <dbReference type="ARBA" id="ARBA00004141"/>
    </source>
</evidence>
<feature type="transmembrane region" description="Helical" evidence="9">
    <location>
        <begin position="65"/>
        <end position="88"/>
    </location>
</feature>
<keyword evidence="2 8" id="KW-0813">Transport</keyword>
<dbReference type="Proteomes" id="UP000053766">
    <property type="component" value="Unassembled WGS sequence"/>
</dbReference>
<keyword evidence="6 9" id="KW-0472">Membrane</keyword>
<evidence type="ECO:0000256" key="4">
    <source>
        <dbReference type="ARBA" id="ARBA00022989"/>
    </source>
</evidence>